<dbReference type="InterPro" id="IPR029058">
    <property type="entry name" value="AB_hydrolase_fold"/>
</dbReference>
<organism evidence="2 3">
    <name type="scientific">Nonomuraea maheshkhaliensis</name>
    <dbReference type="NCBI Taxonomy" id="419590"/>
    <lineage>
        <taxon>Bacteria</taxon>
        <taxon>Bacillati</taxon>
        <taxon>Actinomycetota</taxon>
        <taxon>Actinomycetes</taxon>
        <taxon>Streptosporangiales</taxon>
        <taxon>Streptosporangiaceae</taxon>
        <taxon>Nonomuraea</taxon>
    </lineage>
</organism>
<sequence length="249" mass="26546">MAMNHAARHPGHPAEPILQSTVARWDLDRIVEGFRAEAGEEAGEEAATAAKAFLTEGTPETFAAFGQLCAPACSPDPNFPAESDIQAMSRMVPNPGLTMSFMSTARFDLTARLSLVQCPALVLAGARDPITPLSTAREIVDGLPGRPPGGVRTLGPPHPGHRERPVLPAAALLHHRLTSPEQRRHVGGGQGDRTGMARPGHEPALNATAYIVEIGIPGDHDDHPPASSRPPGPRPCPRRRHLRLQRAGR</sequence>
<protein>
    <recommendedName>
        <fullName evidence="4">Peptidase S33 tripeptidyl aminopeptidase-like C-terminal domain-containing protein</fullName>
    </recommendedName>
</protein>
<keyword evidence="3" id="KW-1185">Reference proteome</keyword>
<feature type="region of interest" description="Disordered" evidence="1">
    <location>
        <begin position="178"/>
        <end position="201"/>
    </location>
</feature>
<evidence type="ECO:0000313" key="3">
    <source>
        <dbReference type="Proteomes" id="UP001500064"/>
    </source>
</evidence>
<dbReference type="EMBL" id="BAAAMU010000122">
    <property type="protein sequence ID" value="GAA1680842.1"/>
    <property type="molecule type" value="Genomic_DNA"/>
</dbReference>
<gene>
    <name evidence="2" type="ORF">GCM10009733_091970</name>
</gene>
<proteinExistence type="predicted"/>
<dbReference type="Proteomes" id="UP001500064">
    <property type="component" value="Unassembled WGS sequence"/>
</dbReference>
<evidence type="ECO:0008006" key="4">
    <source>
        <dbReference type="Google" id="ProtNLM"/>
    </source>
</evidence>
<dbReference type="RefSeq" id="WP_346113315.1">
    <property type="nucleotide sequence ID" value="NZ_BAAAMU010000122.1"/>
</dbReference>
<evidence type="ECO:0000256" key="1">
    <source>
        <dbReference type="SAM" id="MobiDB-lite"/>
    </source>
</evidence>
<name>A0ABN2H2D5_9ACTN</name>
<reference evidence="2 3" key="1">
    <citation type="journal article" date="2019" name="Int. J. Syst. Evol. Microbiol.">
        <title>The Global Catalogue of Microorganisms (GCM) 10K type strain sequencing project: providing services to taxonomists for standard genome sequencing and annotation.</title>
        <authorList>
            <consortium name="The Broad Institute Genomics Platform"/>
            <consortium name="The Broad Institute Genome Sequencing Center for Infectious Disease"/>
            <person name="Wu L."/>
            <person name="Ma J."/>
        </authorList>
    </citation>
    <scope>NUCLEOTIDE SEQUENCE [LARGE SCALE GENOMIC DNA]</scope>
    <source>
        <strain evidence="2 3">JCM 13929</strain>
    </source>
</reference>
<feature type="compositionally biased region" description="Basic residues" evidence="1">
    <location>
        <begin position="236"/>
        <end position="249"/>
    </location>
</feature>
<evidence type="ECO:0000313" key="2">
    <source>
        <dbReference type="EMBL" id="GAA1680842.1"/>
    </source>
</evidence>
<comment type="caution">
    <text evidence="2">The sequence shown here is derived from an EMBL/GenBank/DDBJ whole genome shotgun (WGS) entry which is preliminary data.</text>
</comment>
<accession>A0ABN2H2D5</accession>
<feature type="region of interest" description="Disordered" evidence="1">
    <location>
        <begin position="215"/>
        <end position="249"/>
    </location>
</feature>
<dbReference type="SUPFAM" id="SSF53474">
    <property type="entry name" value="alpha/beta-Hydrolases"/>
    <property type="match status" value="1"/>
</dbReference>
<dbReference type="Gene3D" id="3.40.50.1820">
    <property type="entry name" value="alpha/beta hydrolase"/>
    <property type="match status" value="1"/>
</dbReference>